<organism evidence="3 4">
    <name type="scientific">Trichuris muris</name>
    <name type="common">Mouse whipworm</name>
    <dbReference type="NCBI Taxonomy" id="70415"/>
    <lineage>
        <taxon>Eukaryota</taxon>
        <taxon>Metazoa</taxon>
        <taxon>Ecdysozoa</taxon>
        <taxon>Nematoda</taxon>
        <taxon>Enoplea</taxon>
        <taxon>Dorylaimia</taxon>
        <taxon>Trichinellida</taxon>
        <taxon>Trichuridae</taxon>
        <taxon>Trichuris</taxon>
    </lineage>
</organism>
<keyword evidence="2" id="KW-1133">Transmembrane helix</keyword>
<feature type="transmembrane region" description="Helical" evidence="2">
    <location>
        <begin position="133"/>
        <end position="157"/>
    </location>
</feature>
<keyword evidence="2" id="KW-0472">Membrane</keyword>
<evidence type="ECO:0000313" key="3">
    <source>
        <dbReference type="Proteomes" id="UP000046395"/>
    </source>
</evidence>
<evidence type="ECO:0000256" key="1">
    <source>
        <dbReference type="SAM" id="MobiDB-lite"/>
    </source>
</evidence>
<protein>
    <submittedName>
        <fullName evidence="4">Uncharacterized protein</fullName>
    </submittedName>
</protein>
<keyword evidence="3" id="KW-1185">Reference proteome</keyword>
<evidence type="ECO:0000313" key="4">
    <source>
        <dbReference type="WBParaSite" id="TMUE_1000003551.1"/>
    </source>
</evidence>
<reference evidence="4" key="1">
    <citation type="submission" date="2019-12" db="UniProtKB">
        <authorList>
            <consortium name="WormBaseParasite"/>
        </authorList>
    </citation>
    <scope>IDENTIFICATION</scope>
</reference>
<evidence type="ECO:0000256" key="2">
    <source>
        <dbReference type="SAM" id="Phobius"/>
    </source>
</evidence>
<keyword evidence="2" id="KW-0812">Transmembrane</keyword>
<accession>A0A5S6Q8C2</accession>
<sequence>MAVFSVASEAPFELFRHTSPFVHNQPTDEEDRSQRSSQFHSSGFTATPSPFETSRPNVTPVFNPANNQSQSTNNVRHTRVPRNVVPPVEVIEMNSAAATPREGQCRVFKQFNNVLQNTTTDPEFQWRIRHRRLCAAILLTAVVLAVAMISLAVALYYD</sequence>
<dbReference type="WBParaSite" id="TMUE_1000003551.1">
    <property type="protein sequence ID" value="TMUE_1000003551.1"/>
    <property type="gene ID" value="WBGene00289344"/>
</dbReference>
<name>A0A5S6Q8C2_TRIMR</name>
<feature type="compositionally biased region" description="Polar residues" evidence="1">
    <location>
        <begin position="35"/>
        <end position="57"/>
    </location>
</feature>
<proteinExistence type="predicted"/>
<feature type="region of interest" description="Disordered" evidence="1">
    <location>
        <begin position="19"/>
        <end position="75"/>
    </location>
</feature>
<dbReference type="Proteomes" id="UP000046395">
    <property type="component" value="Unassembled WGS sequence"/>
</dbReference>
<dbReference type="AlphaFoldDB" id="A0A5S6Q8C2"/>